<feature type="compositionally biased region" description="Basic and acidic residues" evidence="1">
    <location>
        <begin position="54"/>
        <end position="64"/>
    </location>
</feature>
<keyword evidence="3" id="KW-1185">Reference proteome</keyword>
<feature type="compositionally biased region" description="Basic and acidic residues" evidence="1">
    <location>
        <begin position="15"/>
        <end position="27"/>
    </location>
</feature>
<feature type="region of interest" description="Disordered" evidence="1">
    <location>
        <begin position="15"/>
        <end position="64"/>
    </location>
</feature>
<evidence type="ECO:0000313" key="2">
    <source>
        <dbReference type="EMBL" id="KAL3665688.1"/>
    </source>
</evidence>
<evidence type="ECO:0000313" key="3">
    <source>
        <dbReference type="Proteomes" id="UP001632037"/>
    </source>
</evidence>
<reference evidence="2 3" key="1">
    <citation type="submission" date="2024-09" db="EMBL/GenBank/DDBJ databases">
        <title>Genome sequencing and assembly of Phytophthora oleae, isolate VK10A, causative agent of rot of olive drupes.</title>
        <authorList>
            <person name="Conti Taguali S."/>
            <person name="Riolo M."/>
            <person name="La Spada F."/>
            <person name="Cacciola S.O."/>
            <person name="Dionisio G."/>
        </authorList>
    </citation>
    <scope>NUCLEOTIDE SEQUENCE [LARGE SCALE GENOMIC DNA]</scope>
    <source>
        <strain evidence="2 3">VK10A</strain>
    </source>
</reference>
<proteinExistence type="predicted"/>
<accession>A0ABD3FFF6</accession>
<organism evidence="2 3">
    <name type="scientific">Phytophthora oleae</name>
    <dbReference type="NCBI Taxonomy" id="2107226"/>
    <lineage>
        <taxon>Eukaryota</taxon>
        <taxon>Sar</taxon>
        <taxon>Stramenopiles</taxon>
        <taxon>Oomycota</taxon>
        <taxon>Peronosporomycetes</taxon>
        <taxon>Peronosporales</taxon>
        <taxon>Peronosporaceae</taxon>
        <taxon>Phytophthora</taxon>
    </lineage>
</organism>
<comment type="caution">
    <text evidence="2">The sequence shown here is derived from an EMBL/GenBank/DDBJ whole genome shotgun (WGS) entry which is preliminary data.</text>
</comment>
<dbReference type="EMBL" id="JBIMZQ010000019">
    <property type="protein sequence ID" value="KAL3665688.1"/>
    <property type="molecule type" value="Genomic_DNA"/>
</dbReference>
<dbReference type="Proteomes" id="UP001632037">
    <property type="component" value="Unassembled WGS sequence"/>
</dbReference>
<protein>
    <submittedName>
        <fullName evidence="2">Uncharacterized protein</fullName>
    </submittedName>
</protein>
<dbReference type="AlphaFoldDB" id="A0ABD3FFF6"/>
<gene>
    <name evidence="2" type="ORF">V7S43_009121</name>
</gene>
<name>A0ABD3FFF6_9STRA</name>
<evidence type="ECO:0000256" key="1">
    <source>
        <dbReference type="SAM" id="MobiDB-lite"/>
    </source>
</evidence>
<sequence>MTCHQIWHLKWKNGEEQSRPRVGRDIQMRALGKKKRLRKPTQDNTEGEEEPDERAEAQQRRKVA</sequence>